<dbReference type="EMBL" id="BNEA01000007">
    <property type="protein sequence ID" value="GHI52141.1"/>
    <property type="molecule type" value="Genomic_DNA"/>
</dbReference>
<protein>
    <recommendedName>
        <fullName evidence="3">FXSXX-COOH protein</fullName>
    </recommendedName>
</protein>
<reference evidence="2" key="1">
    <citation type="submission" date="2023-07" db="EMBL/GenBank/DDBJ databases">
        <title>Whole genome shotgun sequence of Streptomyces achromogenes subsp. rubradiris NBRC 14000.</title>
        <authorList>
            <person name="Komaki H."/>
            <person name="Tamura T."/>
        </authorList>
    </citation>
    <scope>NUCLEOTIDE SEQUENCE [LARGE SCALE GENOMIC DNA]</scope>
    <source>
        <strain evidence="2">NBRC 14000</strain>
    </source>
</reference>
<evidence type="ECO:0008006" key="3">
    <source>
        <dbReference type="Google" id="ProtNLM"/>
    </source>
</evidence>
<dbReference type="RefSeq" id="WP_230426651.1">
    <property type="nucleotide sequence ID" value="NZ_BNEA01000007.1"/>
</dbReference>
<evidence type="ECO:0000313" key="2">
    <source>
        <dbReference type="Proteomes" id="UP000646738"/>
    </source>
</evidence>
<accession>A0ABQ3R8H8</accession>
<organism evidence="1 2">
    <name type="scientific">Streptomyces rubradiris</name>
    <name type="common">Streptomyces achromogenes subsp. rubradiris</name>
    <dbReference type="NCBI Taxonomy" id="285531"/>
    <lineage>
        <taxon>Bacteria</taxon>
        <taxon>Bacillati</taxon>
        <taxon>Actinomycetota</taxon>
        <taxon>Actinomycetes</taxon>
        <taxon>Kitasatosporales</taxon>
        <taxon>Streptomycetaceae</taxon>
        <taxon>Streptomyces</taxon>
    </lineage>
</organism>
<gene>
    <name evidence="1" type="ORF">Srubr_19870</name>
</gene>
<name>A0ABQ3R8H8_STRRR</name>
<evidence type="ECO:0000313" key="1">
    <source>
        <dbReference type="EMBL" id="GHI52141.1"/>
    </source>
</evidence>
<proteinExistence type="predicted"/>
<dbReference type="Proteomes" id="UP000646738">
    <property type="component" value="Unassembled WGS sequence"/>
</dbReference>
<sequence>MSEQHLRPLAVHLAQTGPVPLARTTPARLPRALKLASAAPPVIEFSASAACSSAMFSANRARYDSEATAR</sequence>
<comment type="caution">
    <text evidence="1">The sequence shown here is derived from an EMBL/GenBank/DDBJ whole genome shotgun (WGS) entry which is preliminary data.</text>
</comment>
<keyword evidence="2" id="KW-1185">Reference proteome</keyword>